<evidence type="ECO:0000313" key="4">
    <source>
        <dbReference type="Proteomes" id="UP000676325"/>
    </source>
</evidence>
<gene>
    <name evidence="3" type="ORF">KDK95_15655</name>
</gene>
<dbReference type="PROSITE" id="PS51186">
    <property type="entry name" value="GNAT"/>
    <property type="match status" value="1"/>
</dbReference>
<dbReference type="EMBL" id="JAGSOH010000041">
    <property type="protein sequence ID" value="MBR7827755.1"/>
    <property type="molecule type" value="Genomic_DNA"/>
</dbReference>
<dbReference type="InterPro" id="IPR031165">
    <property type="entry name" value="GNAT_YJDJ"/>
</dbReference>
<dbReference type="InterPro" id="IPR000182">
    <property type="entry name" value="GNAT_dom"/>
</dbReference>
<feature type="domain" description="N-acetyltransferase" evidence="2">
    <location>
        <begin position="8"/>
        <end position="94"/>
    </location>
</feature>
<dbReference type="SUPFAM" id="SSF55729">
    <property type="entry name" value="Acyl-CoA N-acyltransferases (Nat)"/>
    <property type="match status" value="1"/>
</dbReference>
<protein>
    <submittedName>
        <fullName evidence="3">N-acetyltransferase</fullName>
    </submittedName>
</protein>
<proteinExistence type="predicted"/>
<dbReference type="PROSITE" id="PS51729">
    <property type="entry name" value="GNAT_YJDJ"/>
    <property type="match status" value="1"/>
</dbReference>
<keyword evidence="4" id="KW-1185">Reference proteome</keyword>
<dbReference type="AlphaFoldDB" id="A0A941ECB8"/>
<dbReference type="CDD" id="cd04301">
    <property type="entry name" value="NAT_SF"/>
    <property type="match status" value="1"/>
</dbReference>
<dbReference type="RefSeq" id="WP_212518896.1">
    <property type="nucleotide sequence ID" value="NZ_JAGSOH010000041.1"/>
</dbReference>
<reference evidence="3" key="1">
    <citation type="submission" date="2021-04" db="EMBL/GenBank/DDBJ databases">
        <title>Genome based classification of Actinospica acidithermotolerans sp. nov., an actinobacterium isolated from an Indonesian hot spring.</title>
        <authorList>
            <person name="Kusuma A.B."/>
            <person name="Putra K.E."/>
            <person name="Nafisah S."/>
            <person name="Loh J."/>
            <person name="Nouioui I."/>
            <person name="Goodfellow M."/>
        </authorList>
    </citation>
    <scope>NUCLEOTIDE SEQUENCE</scope>
    <source>
        <strain evidence="3">MGRD01-02</strain>
    </source>
</reference>
<evidence type="ECO:0000259" key="1">
    <source>
        <dbReference type="PROSITE" id="PS51186"/>
    </source>
</evidence>
<comment type="caution">
    <text evidence="3">The sequence shown here is derived from an EMBL/GenBank/DDBJ whole genome shotgun (WGS) entry which is preliminary data.</text>
</comment>
<accession>A0A941ECB8</accession>
<dbReference type="Pfam" id="PF14542">
    <property type="entry name" value="Acetyltransf_CG"/>
    <property type="match status" value="1"/>
</dbReference>
<sequence length="121" mass="13383">MSKLVIEDERELEQRYAAYLDGRLVGCASAILVRETVLAPSVEVEPGKHDLGIGSLLLRRVFDDARAEGHTVLALCPYARRWADLHPGYRDVVRKPRAGELAAVGSLIAADRTMRLLHHDG</sequence>
<dbReference type="GO" id="GO:0016747">
    <property type="term" value="F:acyltransferase activity, transferring groups other than amino-acyl groups"/>
    <property type="evidence" value="ECO:0007669"/>
    <property type="project" value="InterPro"/>
</dbReference>
<dbReference type="Gene3D" id="3.40.630.30">
    <property type="match status" value="1"/>
</dbReference>
<evidence type="ECO:0000313" key="3">
    <source>
        <dbReference type="EMBL" id="MBR7827755.1"/>
    </source>
</evidence>
<organism evidence="3 4">
    <name type="scientific">Actinospica acidithermotolerans</name>
    <dbReference type="NCBI Taxonomy" id="2828514"/>
    <lineage>
        <taxon>Bacteria</taxon>
        <taxon>Bacillati</taxon>
        <taxon>Actinomycetota</taxon>
        <taxon>Actinomycetes</taxon>
        <taxon>Catenulisporales</taxon>
        <taxon>Actinospicaceae</taxon>
        <taxon>Actinospica</taxon>
    </lineage>
</organism>
<dbReference type="InterPro" id="IPR016181">
    <property type="entry name" value="Acyl_CoA_acyltransferase"/>
</dbReference>
<dbReference type="Proteomes" id="UP000676325">
    <property type="component" value="Unassembled WGS sequence"/>
</dbReference>
<name>A0A941ECB8_9ACTN</name>
<feature type="domain" description="N-acetyltransferase" evidence="1">
    <location>
        <begin position="1"/>
        <end position="111"/>
    </location>
</feature>
<evidence type="ECO:0000259" key="2">
    <source>
        <dbReference type="PROSITE" id="PS51729"/>
    </source>
</evidence>